<dbReference type="PANTHER" id="PTHR30290">
    <property type="entry name" value="PERIPLASMIC BINDING COMPONENT OF ABC TRANSPORTER"/>
    <property type="match status" value="1"/>
</dbReference>
<dbReference type="SUPFAM" id="SSF53850">
    <property type="entry name" value="Periplasmic binding protein-like II"/>
    <property type="match status" value="1"/>
</dbReference>
<proteinExistence type="inferred from homology"/>
<gene>
    <name evidence="5" type="ORF">O4220_27590</name>
</gene>
<dbReference type="InterPro" id="IPR000914">
    <property type="entry name" value="SBP_5_dom"/>
</dbReference>
<dbReference type="Pfam" id="PF00496">
    <property type="entry name" value="SBP_bac_5"/>
    <property type="match status" value="1"/>
</dbReference>
<dbReference type="Proteomes" id="UP001081071">
    <property type="component" value="Unassembled WGS sequence"/>
</dbReference>
<dbReference type="EMBL" id="JAPWIJ010000024">
    <property type="protein sequence ID" value="MCZ4522302.1"/>
    <property type="molecule type" value="Genomic_DNA"/>
</dbReference>
<name>A0ABT4MMT2_9NOCA</name>
<comment type="similarity">
    <text evidence="1">Belongs to the bacterial solute-binding protein 5 family.</text>
</comment>
<dbReference type="PIRSF" id="PIRSF002741">
    <property type="entry name" value="MppA"/>
    <property type="match status" value="1"/>
</dbReference>
<evidence type="ECO:0000256" key="3">
    <source>
        <dbReference type="ARBA" id="ARBA00022729"/>
    </source>
</evidence>
<keyword evidence="2" id="KW-0813">Transport</keyword>
<dbReference type="Gene3D" id="3.10.105.10">
    <property type="entry name" value="Dipeptide-binding Protein, Domain 3"/>
    <property type="match status" value="1"/>
</dbReference>
<evidence type="ECO:0000256" key="1">
    <source>
        <dbReference type="ARBA" id="ARBA00005695"/>
    </source>
</evidence>
<keyword evidence="3" id="KW-0732">Signal</keyword>
<reference evidence="5" key="1">
    <citation type="submission" date="2022-12" db="EMBL/GenBank/DDBJ databases">
        <authorList>
            <person name="Krivoruchko A.V."/>
            <person name="Elkin A."/>
        </authorList>
    </citation>
    <scope>NUCLEOTIDE SEQUENCE</scope>
    <source>
        <strain evidence="5">IEGM 1391</strain>
    </source>
</reference>
<comment type="caution">
    <text evidence="5">The sequence shown here is derived from an EMBL/GenBank/DDBJ whole genome shotgun (WGS) entry which is preliminary data.</text>
</comment>
<accession>A0ABT4MMT2</accession>
<dbReference type="PANTHER" id="PTHR30290:SF9">
    <property type="entry name" value="OLIGOPEPTIDE-BINDING PROTEIN APPA"/>
    <property type="match status" value="1"/>
</dbReference>
<evidence type="ECO:0000256" key="2">
    <source>
        <dbReference type="ARBA" id="ARBA00022448"/>
    </source>
</evidence>
<dbReference type="InterPro" id="IPR039424">
    <property type="entry name" value="SBP_5"/>
</dbReference>
<feature type="domain" description="Solute-binding protein family 5" evidence="4">
    <location>
        <begin position="13"/>
        <end position="350"/>
    </location>
</feature>
<evidence type="ECO:0000313" key="5">
    <source>
        <dbReference type="EMBL" id="MCZ4522302.1"/>
    </source>
</evidence>
<keyword evidence="6" id="KW-1185">Reference proteome</keyword>
<organism evidence="5 6">
    <name type="scientific">Rhodococcus ruber</name>
    <dbReference type="NCBI Taxonomy" id="1830"/>
    <lineage>
        <taxon>Bacteria</taxon>
        <taxon>Bacillati</taxon>
        <taxon>Actinomycetota</taxon>
        <taxon>Actinomycetes</taxon>
        <taxon>Mycobacteriales</taxon>
        <taxon>Nocardiaceae</taxon>
        <taxon>Rhodococcus</taxon>
    </lineage>
</organism>
<evidence type="ECO:0000313" key="6">
    <source>
        <dbReference type="Proteomes" id="UP001081071"/>
    </source>
</evidence>
<dbReference type="InterPro" id="IPR030678">
    <property type="entry name" value="Peptide/Ni-bd"/>
</dbReference>
<evidence type="ECO:0000259" key="4">
    <source>
        <dbReference type="Pfam" id="PF00496"/>
    </source>
</evidence>
<protein>
    <submittedName>
        <fullName evidence="5">ABC transporter substrate-binding protein</fullName>
    </submittedName>
</protein>
<dbReference type="Gene3D" id="3.40.190.10">
    <property type="entry name" value="Periplasmic binding protein-like II"/>
    <property type="match status" value="1"/>
</dbReference>
<dbReference type="CDD" id="cd00995">
    <property type="entry name" value="PBP2_NikA_DppA_OppA_like"/>
    <property type="match status" value="1"/>
</dbReference>
<sequence length="450" mass="46755">MYDTLVATDSDGTVIPGLASTWTVGPSSATFTLRDDVTCSDGEKLTAEVAAKSLRRFFDPATAAPFLTDVIGPENSADVSVEGQTVTVNLAKAYSGLLSGLSTPFTGIVCSAGTGDPTTLKTGSSGTGGYMAGDQVAGSSYTFVRRDNYNWGPSFAGLVSTGERPAELTMKVVSDENTRANLQSTDEVQIAGYTTDVWKRIAEQKGLTTAVSQQSDTYLMFNQTAGHPTADPAVRRAIAEAIDVQRLNQVQSYGAGEVMSDLGESTYACHDESMTSKLPRLDPRKAAETLGGLSLKVNGTTLLAGGDANSYVASALGSAGANVSFENLDNQRWAAGLFKPLNDWDVTILVYANTSSSLLSAANFFTGAVPPEGQNISAVSNDAASRALDAARQSSGTDGCKALSTYQGLLLDNVNVLPLATAPATIAYAPGVTSVVSKGFVRAATIRVAP</sequence>